<name>C5LJ81_PERM5</name>
<feature type="transmembrane region" description="Helical" evidence="5">
    <location>
        <begin position="351"/>
        <end position="371"/>
    </location>
</feature>
<evidence type="ECO:0000256" key="4">
    <source>
        <dbReference type="ARBA" id="ARBA00023136"/>
    </source>
</evidence>
<gene>
    <name evidence="7" type="ORF">Pmar_PMAR019974</name>
</gene>
<feature type="transmembrane region" description="Helical" evidence="5">
    <location>
        <begin position="322"/>
        <end position="345"/>
    </location>
</feature>
<dbReference type="Proteomes" id="UP000007800">
    <property type="component" value="Unassembled WGS sequence"/>
</dbReference>
<feature type="chain" id="PRO_5002955117" evidence="6">
    <location>
        <begin position="23"/>
        <end position="558"/>
    </location>
</feature>
<protein>
    <submittedName>
        <fullName evidence="7">Uncharacterized protein</fullName>
    </submittedName>
</protein>
<feature type="transmembrane region" description="Helical" evidence="5">
    <location>
        <begin position="411"/>
        <end position="433"/>
    </location>
</feature>
<comment type="subcellular location">
    <subcellularLocation>
        <location evidence="1">Membrane</location>
        <topology evidence="1">Multi-pass membrane protein</topology>
    </subcellularLocation>
</comment>
<dbReference type="OrthoDB" id="300580at2759"/>
<reference evidence="7 8" key="1">
    <citation type="submission" date="2008-07" db="EMBL/GenBank/DDBJ databases">
        <authorList>
            <person name="El-Sayed N."/>
            <person name="Caler E."/>
            <person name="Inman J."/>
            <person name="Amedeo P."/>
            <person name="Hass B."/>
            <person name="Wortman J."/>
        </authorList>
    </citation>
    <scope>NUCLEOTIDE SEQUENCE [LARGE SCALE GENOMIC DNA]</scope>
    <source>
        <strain evidence="8">ATCC 50983 / TXsc</strain>
    </source>
</reference>
<evidence type="ECO:0000313" key="8">
    <source>
        <dbReference type="Proteomes" id="UP000007800"/>
    </source>
</evidence>
<feature type="transmembrane region" description="Helical" evidence="5">
    <location>
        <begin position="445"/>
        <end position="468"/>
    </location>
</feature>
<dbReference type="PANTHER" id="PTHR13146:SF3">
    <property type="entry name" value="EAMA DOMAIN-CONTAINING PROTEIN"/>
    <property type="match status" value="1"/>
</dbReference>
<evidence type="ECO:0000256" key="2">
    <source>
        <dbReference type="ARBA" id="ARBA00022692"/>
    </source>
</evidence>
<keyword evidence="4 5" id="KW-0472">Membrane</keyword>
<organism evidence="8">
    <name type="scientific">Perkinsus marinus (strain ATCC 50983 / TXsc)</name>
    <dbReference type="NCBI Taxonomy" id="423536"/>
    <lineage>
        <taxon>Eukaryota</taxon>
        <taxon>Sar</taxon>
        <taxon>Alveolata</taxon>
        <taxon>Perkinsozoa</taxon>
        <taxon>Perkinsea</taxon>
        <taxon>Perkinsida</taxon>
        <taxon>Perkinsidae</taxon>
        <taxon>Perkinsus</taxon>
    </lineage>
</organism>
<evidence type="ECO:0000256" key="6">
    <source>
        <dbReference type="SAM" id="SignalP"/>
    </source>
</evidence>
<dbReference type="InterPro" id="IPR007271">
    <property type="entry name" value="Nuc_sug_transpt"/>
</dbReference>
<keyword evidence="8" id="KW-1185">Reference proteome</keyword>
<dbReference type="SUPFAM" id="SSF103481">
    <property type="entry name" value="Multidrug resistance efflux transporter EmrE"/>
    <property type="match status" value="1"/>
</dbReference>
<evidence type="ECO:0000256" key="5">
    <source>
        <dbReference type="SAM" id="Phobius"/>
    </source>
</evidence>
<dbReference type="Pfam" id="PF04142">
    <property type="entry name" value="Nuc_sug_transp"/>
    <property type="match status" value="1"/>
</dbReference>
<dbReference type="InterPro" id="IPR037185">
    <property type="entry name" value="EmrE-like"/>
</dbReference>
<dbReference type="RefSeq" id="XP_002771381.1">
    <property type="nucleotide sequence ID" value="XM_002771335.1"/>
</dbReference>
<keyword evidence="3 5" id="KW-1133">Transmembrane helix</keyword>
<dbReference type="PANTHER" id="PTHR13146">
    <property type="match status" value="1"/>
</dbReference>
<evidence type="ECO:0000313" key="7">
    <source>
        <dbReference type="EMBL" id="EER03197.1"/>
    </source>
</evidence>
<evidence type="ECO:0000256" key="3">
    <source>
        <dbReference type="ARBA" id="ARBA00022989"/>
    </source>
</evidence>
<dbReference type="AlphaFoldDB" id="C5LJ81"/>
<keyword evidence="6" id="KW-0732">Signal</keyword>
<feature type="transmembrane region" description="Helical" evidence="5">
    <location>
        <begin position="378"/>
        <end position="399"/>
    </location>
</feature>
<dbReference type="GO" id="GO:0015165">
    <property type="term" value="F:pyrimidine nucleotide-sugar transmembrane transporter activity"/>
    <property type="evidence" value="ECO:0007669"/>
    <property type="project" value="InterPro"/>
</dbReference>
<evidence type="ECO:0000256" key="1">
    <source>
        <dbReference type="ARBA" id="ARBA00004141"/>
    </source>
</evidence>
<keyword evidence="2 5" id="KW-0812">Transmembrane</keyword>
<feature type="signal peptide" evidence="6">
    <location>
        <begin position="1"/>
        <end position="22"/>
    </location>
</feature>
<dbReference type="InParanoid" id="C5LJ81"/>
<accession>C5LJ81</accession>
<proteinExistence type="predicted"/>
<dbReference type="EMBL" id="GG682368">
    <property type="protein sequence ID" value="EER03197.1"/>
    <property type="molecule type" value="Genomic_DNA"/>
</dbReference>
<dbReference type="GO" id="GO:0000139">
    <property type="term" value="C:Golgi membrane"/>
    <property type="evidence" value="ECO:0007669"/>
    <property type="project" value="InterPro"/>
</dbReference>
<sequence>MLSAATALVTMAVLAGYGVVIGVDASLKPGKYCAYQDVFSPTPGMMLRGCMFFQYDSPGEAIVGYNYFGIHYYAFWYDSAVIKENTFILKRFGRSEGPEIYPYYEVGFDLKVPPGSAEVVQMVSKKGDYVHNLTMTACEHPTKYDAACVAIPYALSAPDGSLASDEETPTGLYDNRIGPHDVSTYFRAKDSLARTSFRDWRSPLGQSSAIYNSGASPMKLSKARCGELIQLDNLYVNKTKQFVNVPAQWLYFSYDNTVEFVPNNKSKPSVVLIHLPKVSKNIVAYLISVYIKRRRTNEKIDQEEPLLEPIRRPDTNHKVKRYLMIGLPAALDLTATVMCFVGLLYNPASVWQMLRGAEIIFCAILSVFFLGRRLQAHHWVAVGLCFIAILIVGFANLMSSQNSTPAGGDPTMMLIGMVMIVAGQIVQAGQVVCEERLMKEWTVSPLQLVGLEGIWGCFFMCIIVFPILQRIPGEDRGSMENTIDTMKMLQSNIDLLTKRLPFQWKASMAVSNSAADNHSCSEGSAIPRTSRSSASGFSTMIRTVVVCRHIRLTGLKLL</sequence>
<dbReference type="GeneID" id="9052059"/>